<evidence type="ECO:0000313" key="2">
    <source>
        <dbReference type="Proteomes" id="UP000319143"/>
    </source>
</evidence>
<comment type="caution">
    <text evidence="1">The sequence shown here is derived from an EMBL/GenBank/DDBJ whole genome shotgun (WGS) entry which is preliminary data.</text>
</comment>
<keyword evidence="2" id="KW-1185">Reference proteome</keyword>
<protein>
    <submittedName>
        <fullName evidence="1">Uncharacterized protein</fullName>
    </submittedName>
</protein>
<name>A0A5C6DDK2_9BACT</name>
<proteinExistence type="predicted"/>
<dbReference type="AlphaFoldDB" id="A0A5C6DDK2"/>
<accession>A0A5C6DDK2</accession>
<evidence type="ECO:0000313" key="1">
    <source>
        <dbReference type="EMBL" id="TWU33296.1"/>
    </source>
</evidence>
<dbReference type="Proteomes" id="UP000319143">
    <property type="component" value="Unassembled WGS sequence"/>
</dbReference>
<sequence>MTEKASVKRRKDHRRTFRWRHRGNASKANRSEGIVRMQPAYQLPPWSCPMKPCGRGTSTKCASNSCTKAHFPRRDNRILPSAGGSSPAHQSGTDLRTNCAVTDAARILWGEDLPLTSLYRHWMDLRRLGNRGTRAATQGRYDRASALSCIHSPLAGRQRRVNAAVMPFFISGTRQSFDRNKRSGREFHRHGRQDDFNEFRLAYSCRAGDRASR</sequence>
<dbReference type="EMBL" id="SJPV01000010">
    <property type="protein sequence ID" value="TWU33296.1"/>
    <property type="molecule type" value="Genomic_DNA"/>
</dbReference>
<reference evidence="1 2" key="1">
    <citation type="submission" date="2019-02" db="EMBL/GenBank/DDBJ databases">
        <title>Deep-cultivation of Planctomycetes and their phenomic and genomic characterization uncovers novel biology.</title>
        <authorList>
            <person name="Wiegand S."/>
            <person name="Jogler M."/>
            <person name="Boedeker C."/>
            <person name="Pinto D."/>
            <person name="Vollmers J."/>
            <person name="Rivas-Marin E."/>
            <person name="Kohn T."/>
            <person name="Peeters S.H."/>
            <person name="Heuer A."/>
            <person name="Rast P."/>
            <person name="Oberbeckmann S."/>
            <person name="Bunk B."/>
            <person name="Jeske O."/>
            <person name="Meyerdierks A."/>
            <person name="Storesund J.E."/>
            <person name="Kallscheuer N."/>
            <person name="Luecker S."/>
            <person name="Lage O.M."/>
            <person name="Pohl T."/>
            <person name="Merkel B.J."/>
            <person name="Hornburger P."/>
            <person name="Mueller R.-W."/>
            <person name="Bruemmer F."/>
            <person name="Labrenz M."/>
            <person name="Spormann A.M."/>
            <person name="Op Den Camp H."/>
            <person name="Overmann J."/>
            <person name="Amann R."/>
            <person name="Jetten M.S.M."/>
            <person name="Mascher T."/>
            <person name="Medema M.H."/>
            <person name="Devos D.P."/>
            <person name="Kaster A.-K."/>
            <person name="Ovreas L."/>
            <person name="Rohde M."/>
            <person name="Galperin M.Y."/>
            <person name="Jogler C."/>
        </authorList>
    </citation>
    <scope>NUCLEOTIDE SEQUENCE [LARGE SCALE GENOMIC DNA]</scope>
    <source>
        <strain evidence="1 2">Poly41</strain>
    </source>
</reference>
<organism evidence="1 2">
    <name type="scientific">Novipirellula artificiosorum</name>
    <dbReference type="NCBI Taxonomy" id="2528016"/>
    <lineage>
        <taxon>Bacteria</taxon>
        <taxon>Pseudomonadati</taxon>
        <taxon>Planctomycetota</taxon>
        <taxon>Planctomycetia</taxon>
        <taxon>Pirellulales</taxon>
        <taxon>Pirellulaceae</taxon>
        <taxon>Novipirellula</taxon>
    </lineage>
</organism>
<gene>
    <name evidence="1" type="ORF">Poly41_50480</name>
</gene>